<keyword evidence="3" id="KW-1185">Reference proteome</keyword>
<dbReference type="PANTHER" id="PTHR46036">
    <property type="entry name" value="LACTOYLGLUTATHIONE LYASE"/>
    <property type="match status" value="1"/>
</dbReference>
<dbReference type="STRING" id="3469.A0A4Y7LD24"/>
<gene>
    <name evidence="2" type="ORF">C5167_045327</name>
</gene>
<dbReference type="PROSITE" id="PS51819">
    <property type="entry name" value="VOC"/>
    <property type="match status" value="1"/>
</dbReference>
<dbReference type="GO" id="GO:0005737">
    <property type="term" value="C:cytoplasm"/>
    <property type="evidence" value="ECO:0007669"/>
    <property type="project" value="TreeGrafter"/>
</dbReference>
<evidence type="ECO:0000313" key="2">
    <source>
        <dbReference type="EMBL" id="RZC82540.1"/>
    </source>
</evidence>
<evidence type="ECO:0000259" key="1">
    <source>
        <dbReference type="PROSITE" id="PS51819"/>
    </source>
</evidence>
<proteinExistence type="predicted"/>
<accession>A0A4Y7LD24</accession>
<organism evidence="2 3">
    <name type="scientific">Papaver somniferum</name>
    <name type="common">Opium poppy</name>
    <dbReference type="NCBI Taxonomy" id="3469"/>
    <lineage>
        <taxon>Eukaryota</taxon>
        <taxon>Viridiplantae</taxon>
        <taxon>Streptophyta</taxon>
        <taxon>Embryophyta</taxon>
        <taxon>Tracheophyta</taxon>
        <taxon>Spermatophyta</taxon>
        <taxon>Magnoliopsida</taxon>
        <taxon>Ranunculales</taxon>
        <taxon>Papaveraceae</taxon>
        <taxon>Papaveroideae</taxon>
        <taxon>Papaver</taxon>
    </lineage>
</organism>
<dbReference type="AlphaFoldDB" id="A0A4Y7LD24"/>
<dbReference type="Pfam" id="PF00903">
    <property type="entry name" value="Glyoxalase"/>
    <property type="match status" value="1"/>
</dbReference>
<evidence type="ECO:0000313" key="3">
    <source>
        <dbReference type="Proteomes" id="UP000316621"/>
    </source>
</evidence>
<dbReference type="OMA" id="YTECLGR"/>
<reference evidence="2 3" key="1">
    <citation type="journal article" date="2018" name="Science">
        <title>The opium poppy genome and morphinan production.</title>
        <authorList>
            <person name="Guo L."/>
            <person name="Winzer T."/>
            <person name="Yang X."/>
            <person name="Li Y."/>
            <person name="Ning Z."/>
            <person name="He Z."/>
            <person name="Teodor R."/>
            <person name="Lu Y."/>
            <person name="Bowser T.A."/>
            <person name="Graham I.A."/>
            <person name="Ye K."/>
        </authorList>
    </citation>
    <scope>NUCLEOTIDE SEQUENCE [LARGE SCALE GENOMIC DNA]</scope>
    <source>
        <strain evidence="3">cv. HN1</strain>
        <tissue evidence="2">Leaves</tissue>
    </source>
</reference>
<sequence>MLHIVYRVGDLDKTIKFYTECLGRYTNAFLGYGPEDSHYVVELTYNYGVDKYDIGNGFDHFGIAVEDFALTKEALSYTEVMRQVGLVKGGSTVIAFIADPDGYKFEL</sequence>
<dbReference type="Gramene" id="RZC82540">
    <property type="protein sequence ID" value="RZC82540"/>
    <property type="gene ID" value="C5167_045327"/>
</dbReference>
<dbReference type="SUPFAM" id="SSF54593">
    <property type="entry name" value="Glyoxalase/Bleomycin resistance protein/Dihydroxybiphenyl dioxygenase"/>
    <property type="match status" value="1"/>
</dbReference>
<dbReference type="GO" id="GO:0004462">
    <property type="term" value="F:lactoylglutathione lyase activity"/>
    <property type="evidence" value="ECO:0007669"/>
    <property type="project" value="TreeGrafter"/>
</dbReference>
<protein>
    <recommendedName>
        <fullName evidence="1">VOC domain-containing protein</fullName>
    </recommendedName>
</protein>
<dbReference type="InterPro" id="IPR004360">
    <property type="entry name" value="Glyas_Fos-R_dOase_dom"/>
</dbReference>
<feature type="domain" description="VOC" evidence="1">
    <location>
        <begin position="1"/>
        <end position="107"/>
    </location>
</feature>
<dbReference type="PANTHER" id="PTHR46036:SF5">
    <property type="entry name" value="LACTOYLGLUTATHIONE LYASE"/>
    <property type="match status" value="1"/>
</dbReference>
<dbReference type="GO" id="GO:0019243">
    <property type="term" value="P:methylglyoxal catabolic process to D-lactate via S-lactoyl-glutathione"/>
    <property type="evidence" value="ECO:0007669"/>
    <property type="project" value="TreeGrafter"/>
</dbReference>
<dbReference type="Proteomes" id="UP000316621">
    <property type="component" value="Chromosome 11"/>
</dbReference>
<name>A0A4Y7LD24_PAPSO</name>
<dbReference type="Gene3D" id="3.10.180.10">
    <property type="entry name" value="2,3-Dihydroxybiphenyl 1,2-Dioxygenase, domain 1"/>
    <property type="match status" value="1"/>
</dbReference>
<dbReference type="EMBL" id="CM010725">
    <property type="protein sequence ID" value="RZC82540.1"/>
    <property type="molecule type" value="Genomic_DNA"/>
</dbReference>
<dbReference type="InterPro" id="IPR037523">
    <property type="entry name" value="VOC_core"/>
</dbReference>
<dbReference type="InterPro" id="IPR029068">
    <property type="entry name" value="Glyas_Bleomycin-R_OHBP_Dase"/>
</dbReference>